<evidence type="ECO:0000256" key="5">
    <source>
        <dbReference type="ARBA" id="ARBA00022741"/>
    </source>
</evidence>
<evidence type="ECO:0000256" key="2">
    <source>
        <dbReference type="ARBA" id="ARBA00022490"/>
    </source>
</evidence>
<dbReference type="GO" id="GO:0000049">
    <property type="term" value="F:tRNA binding"/>
    <property type="evidence" value="ECO:0007669"/>
    <property type="project" value="UniProtKB-UniRule"/>
</dbReference>
<dbReference type="SUPFAM" id="SSF47323">
    <property type="entry name" value="Anticodon-binding domain of a subclass of class I aminoacyl-tRNA synthetases"/>
    <property type="match status" value="1"/>
</dbReference>
<comment type="subcellular location">
    <subcellularLocation>
        <location evidence="1 11">Cytoplasm</location>
    </subcellularLocation>
</comment>
<comment type="cofactor">
    <cofactor evidence="11">
        <name>Zn(2+)</name>
        <dbReference type="ChEBI" id="CHEBI:29105"/>
    </cofactor>
    <text evidence="11">Binds 1 zinc ion per subunit.</text>
</comment>
<evidence type="ECO:0000256" key="4">
    <source>
        <dbReference type="ARBA" id="ARBA00022598"/>
    </source>
</evidence>
<feature type="binding site" evidence="11">
    <location>
        <position position="146"/>
    </location>
    <ligand>
        <name>Zn(2+)</name>
        <dbReference type="ChEBI" id="CHEBI:29105"/>
    </ligand>
</feature>
<name>A0A8J7YRU7_9ARCH</name>
<dbReference type="CDD" id="cd00814">
    <property type="entry name" value="MetRS_core"/>
    <property type="match status" value="1"/>
</dbReference>
<dbReference type="PRINTS" id="PR01041">
    <property type="entry name" value="TRNASYNTHMET"/>
</dbReference>
<sequence>MKRILVNVAWPYANGALHVGHVAGSLLGPDIFSRYHRLRGNEVIMVSGSDQHGTAVSIRAEKEGKTPEEVAEKYHRINKESIEWLGIKFDIFTKTHTENHIKVSQEFFLDLYRKGFLYPKSTNQYYCITDSRFLADTYVIGTCPKCGYTEAKGNQCEVCRSTFEPGELIHPRCTICSNPTVLRESTQLFFALSKFSDPLQAYLRSVHGWRQNVIDFSLNWIESGLDDRSATRDLDWGVPVPLPEYSGKVIYVWMEAVIGYLSATIELFSRTGNPDGWKRYWQEEKTEHYYFMGKDNIPFHTIIWPAMLIAHGSLRLPFNVVANEYLMPGNSKLKFSKSRGGAPEIRELGRHFKPEHIRYYLTSVMPEGRDSTFSLEDMVAKINNELVATLGNYYHRVLSFSYKNFGSLSCPAEGIDLQPAISDSSVAAASVSSHIEACEFKKALKSIIDLAQRGNQFFDRCAPWATIKNSREKCSADMFNNLELVRRLAIMSSPFLPYSSEKIMHFLGLSPEEQLKWDMLDSTPSSFTLNEPAPVFERIDARSIPGVLEGSAEKDSVLDMRVGLILSVRKHPSADKLYLLELDIGERRQIVAGLRPYYTEEQLTGKKVVVLANLATANLRGYQSQGMILAAENGDSVKFLTPASDVPVGPLDCSRGISAGTITIDEFRKADLRIACLSRGELRLSGECPPDSSEIAVMVGADGIVPLKKDDVAITVDGGKIGPGSRIR</sequence>
<keyword evidence="7 11" id="KW-0694">RNA-binding</keyword>
<dbReference type="GO" id="GO:0005524">
    <property type="term" value="F:ATP binding"/>
    <property type="evidence" value="ECO:0007669"/>
    <property type="project" value="UniProtKB-UniRule"/>
</dbReference>
<dbReference type="EC" id="6.1.1.10" evidence="11"/>
<dbReference type="InterPro" id="IPR033911">
    <property type="entry name" value="MetRS_core"/>
</dbReference>
<comment type="subunit">
    <text evidence="11">Homodimer.</text>
</comment>
<evidence type="ECO:0000256" key="11">
    <source>
        <dbReference type="HAMAP-Rule" id="MF_00098"/>
    </source>
</evidence>
<keyword evidence="11" id="KW-0479">Metal-binding</keyword>
<evidence type="ECO:0000313" key="14">
    <source>
        <dbReference type="Proteomes" id="UP000716004"/>
    </source>
</evidence>
<accession>A0A8J7YRU7</accession>
<evidence type="ECO:0000256" key="8">
    <source>
        <dbReference type="ARBA" id="ARBA00022917"/>
    </source>
</evidence>
<dbReference type="InterPro" id="IPR023458">
    <property type="entry name" value="Met-tRNA_ligase_1"/>
</dbReference>
<dbReference type="HAMAP" id="MF_00098">
    <property type="entry name" value="Met_tRNA_synth_type1"/>
    <property type="match status" value="1"/>
</dbReference>
<feature type="binding site" evidence="11">
    <location>
        <position position="143"/>
    </location>
    <ligand>
        <name>Zn(2+)</name>
        <dbReference type="ChEBI" id="CHEBI:29105"/>
    </ligand>
</feature>
<dbReference type="Gene3D" id="1.10.730.10">
    <property type="entry name" value="Isoleucyl-tRNA Synthetase, Domain 1"/>
    <property type="match status" value="1"/>
</dbReference>
<dbReference type="PANTHER" id="PTHR45765">
    <property type="entry name" value="METHIONINE--TRNA LIGASE"/>
    <property type="match status" value="1"/>
</dbReference>
<dbReference type="PANTHER" id="PTHR45765:SF1">
    <property type="entry name" value="METHIONINE--TRNA LIGASE, CYTOPLASMIC"/>
    <property type="match status" value="1"/>
</dbReference>
<dbReference type="InterPro" id="IPR029038">
    <property type="entry name" value="MetRS_Zn"/>
</dbReference>
<dbReference type="SUPFAM" id="SSF52374">
    <property type="entry name" value="Nucleotidylyl transferase"/>
    <property type="match status" value="1"/>
</dbReference>
<evidence type="ECO:0000256" key="9">
    <source>
        <dbReference type="ARBA" id="ARBA00023146"/>
    </source>
</evidence>
<dbReference type="InterPro" id="IPR009080">
    <property type="entry name" value="tRNAsynth_Ia_anticodon-bd"/>
</dbReference>
<evidence type="ECO:0000256" key="7">
    <source>
        <dbReference type="ARBA" id="ARBA00022884"/>
    </source>
</evidence>
<keyword evidence="4 11" id="KW-0436">Ligase</keyword>
<dbReference type="GO" id="GO:0004825">
    <property type="term" value="F:methionine-tRNA ligase activity"/>
    <property type="evidence" value="ECO:0007669"/>
    <property type="project" value="UniProtKB-UniRule"/>
</dbReference>
<dbReference type="InterPro" id="IPR041872">
    <property type="entry name" value="Anticodon_Met"/>
</dbReference>
<comment type="similarity">
    <text evidence="11">Belongs to the class-I aminoacyl-tRNA synthetase family. MetG type 1 subfamily.</text>
</comment>
<evidence type="ECO:0000313" key="13">
    <source>
        <dbReference type="EMBL" id="MBX8631568.1"/>
    </source>
</evidence>
<dbReference type="InterPro" id="IPR014758">
    <property type="entry name" value="Met-tRNA_synth"/>
</dbReference>
<evidence type="ECO:0000256" key="1">
    <source>
        <dbReference type="ARBA" id="ARBA00004496"/>
    </source>
</evidence>
<evidence type="ECO:0000256" key="10">
    <source>
        <dbReference type="ARBA" id="ARBA00047364"/>
    </source>
</evidence>
<keyword evidence="2 11" id="KW-0963">Cytoplasm</keyword>
<feature type="binding site" evidence="11">
    <location>
        <position position="156"/>
    </location>
    <ligand>
        <name>Zn(2+)</name>
        <dbReference type="ChEBI" id="CHEBI:29105"/>
    </ligand>
</feature>
<feature type="binding site" evidence="11">
    <location>
        <position position="159"/>
    </location>
    <ligand>
        <name>Zn(2+)</name>
        <dbReference type="ChEBI" id="CHEBI:29105"/>
    </ligand>
</feature>
<protein>
    <recommendedName>
        <fullName evidence="11">Methionine--tRNA ligase</fullName>
        <ecNumber evidence="11">6.1.1.10</ecNumber>
    </recommendedName>
    <alternativeName>
        <fullName evidence="11">Methionyl-tRNA synthetase</fullName>
        <shortName evidence="11">MetRS</shortName>
    </alternativeName>
</protein>
<dbReference type="InterPro" id="IPR014729">
    <property type="entry name" value="Rossmann-like_a/b/a_fold"/>
</dbReference>
<evidence type="ECO:0000256" key="3">
    <source>
        <dbReference type="ARBA" id="ARBA00022555"/>
    </source>
</evidence>
<dbReference type="SUPFAM" id="SSF50249">
    <property type="entry name" value="Nucleic acid-binding proteins"/>
    <property type="match status" value="1"/>
</dbReference>
<dbReference type="Gene3D" id="2.20.28.20">
    <property type="entry name" value="Methionyl-tRNA synthetase, Zn-domain"/>
    <property type="match status" value="1"/>
</dbReference>
<dbReference type="AlphaFoldDB" id="A0A8J7YRU7"/>
<comment type="catalytic activity">
    <reaction evidence="10 11">
        <text>tRNA(Met) + L-methionine + ATP = L-methionyl-tRNA(Met) + AMP + diphosphate</text>
        <dbReference type="Rhea" id="RHEA:13481"/>
        <dbReference type="Rhea" id="RHEA-COMP:9667"/>
        <dbReference type="Rhea" id="RHEA-COMP:9698"/>
        <dbReference type="ChEBI" id="CHEBI:30616"/>
        <dbReference type="ChEBI" id="CHEBI:33019"/>
        <dbReference type="ChEBI" id="CHEBI:57844"/>
        <dbReference type="ChEBI" id="CHEBI:78442"/>
        <dbReference type="ChEBI" id="CHEBI:78530"/>
        <dbReference type="ChEBI" id="CHEBI:456215"/>
        <dbReference type="EC" id="6.1.1.10"/>
    </reaction>
</comment>
<dbReference type="GO" id="GO:0006431">
    <property type="term" value="P:methionyl-tRNA aminoacylation"/>
    <property type="evidence" value="ECO:0007669"/>
    <property type="project" value="UniProtKB-UniRule"/>
</dbReference>
<keyword evidence="3 11" id="KW-0820">tRNA-binding</keyword>
<feature type="short sequence motif" description="'HIGH' region" evidence="11">
    <location>
        <begin position="11"/>
        <end position="21"/>
    </location>
</feature>
<dbReference type="InterPro" id="IPR002547">
    <property type="entry name" value="tRNA-bd_dom"/>
</dbReference>
<dbReference type="Pfam" id="PF01588">
    <property type="entry name" value="tRNA_bind"/>
    <property type="match status" value="1"/>
</dbReference>
<keyword evidence="9 11" id="KW-0030">Aminoacyl-tRNA synthetase</keyword>
<dbReference type="Gene3D" id="3.40.50.620">
    <property type="entry name" value="HUPs"/>
    <property type="match status" value="1"/>
</dbReference>
<proteinExistence type="inferred from homology"/>
<dbReference type="SUPFAM" id="SSF57770">
    <property type="entry name" value="Methionyl-tRNA synthetase (MetRS), Zn-domain"/>
    <property type="match status" value="1"/>
</dbReference>
<dbReference type="GO" id="GO:0005829">
    <property type="term" value="C:cytosol"/>
    <property type="evidence" value="ECO:0007669"/>
    <property type="project" value="TreeGrafter"/>
</dbReference>
<dbReference type="Pfam" id="PF09334">
    <property type="entry name" value="tRNA-synt_1g"/>
    <property type="match status" value="1"/>
</dbReference>
<dbReference type="GO" id="GO:0046872">
    <property type="term" value="F:metal ion binding"/>
    <property type="evidence" value="ECO:0007669"/>
    <property type="project" value="UniProtKB-KW"/>
</dbReference>
<dbReference type="PROSITE" id="PS00178">
    <property type="entry name" value="AA_TRNA_LIGASE_I"/>
    <property type="match status" value="1"/>
</dbReference>
<reference evidence="13" key="1">
    <citation type="submission" date="2021-04" db="EMBL/GenBank/DDBJ databases">
        <title>Genomic insights into ecological role and evolution of a novel Thermoplasmata order Candidatus Sysuiplasmatales.</title>
        <authorList>
            <person name="Yuan Y."/>
        </authorList>
    </citation>
    <scope>NUCLEOTIDE SEQUENCE</scope>
    <source>
        <strain evidence="13">YP2-bin.285</strain>
    </source>
</reference>
<dbReference type="NCBIfam" id="TIGR00398">
    <property type="entry name" value="metG"/>
    <property type="match status" value="1"/>
</dbReference>
<feature type="domain" description="TRNA-binding" evidence="12">
    <location>
        <begin position="554"/>
        <end position="653"/>
    </location>
</feature>
<comment type="caution">
    <text evidence="11">Lacks conserved residue(s) required for the propagation of feature annotation.</text>
</comment>
<evidence type="ECO:0000256" key="6">
    <source>
        <dbReference type="ARBA" id="ARBA00022840"/>
    </source>
</evidence>
<dbReference type="InterPro" id="IPR015413">
    <property type="entry name" value="Methionyl/Leucyl_tRNA_Synth"/>
</dbReference>
<dbReference type="FunFam" id="2.20.28.20:FF:000001">
    <property type="entry name" value="Methionine--tRNA ligase"/>
    <property type="match status" value="1"/>
</dbReference>
<dbReference type="CDD" id="cd07957">
    <property type="entry name" value="Anticodon_Ia_Met"/>
    <property type="match status" value="1"/>
</dbReference>
<keyword evidence="6 11" id="KW-0067">ATP-binding</keyword>
<comment type="caution">
    <text evidence="13">The sequence shown here is derived from an EMBL/GenBank/DDBJ whole genome shotgun (WGS) entry which is preliminary data.</text>
</comment>
<gene>
    <name evidence="11 13" type="primary">metG</name>
    <name evidence="13" type="ORF">J9259_03470</name>
</gene>
<dbReference type="InterPro" id="IPR001412">
    <property type="entry name" value="aa-tRNA-synth_I_CS"/>
</dbReference>
<dbReference type="PROSITE" id="PS50886">
    <property type="entry name" value="TRBD"/>
    <property type="match status" value="1"/>
</dbReference>
<keyword evidence="5 11" id="KW-0547">Nucleotide-binding</keyword>
<comment type="function">
    <text evidence="11">Is required not only for elongation of protein synthesis but also for the initiation of all mRNA translation through initiator tRNA(fMet) aminoacylation.</text>
</comment>
<keyword evidence="8 11" id="KW-0648">Protein biosynthesis</keyword>
<dbReference type="Pfam" id="PF19303">
    <property type="entry name" value="Anticodon_3"/>
    <property type="match status" value="1"/>
</dbReference>
<dbReference type="Gene3D" id="2.40.50.140">
    <property type="entry name" value="Nucleic acid-binding proteins"/>
    <property type="match status" value="1"/>
</dbReference>
<dbReference type="Proteomes" id="UP000716004">
    <property type="component" value="Unassembled WGS sequence"/>
</dbReference>
<dbReference type="EMBL" id="JAGVSJ010000006">
    <property type="protein sequence ID" value="MBX8631568.1"/>
    <property type="molecule type" value="Genomic_DNA"/>
</dbReference>
<dbReference type="InterPro" id="IPR012340">
    <property type="entry name" value="NA-bd_OB-fold"/>
</dbReference>
<evidence type="ECO:0000259" key="12">
    <source>
        <dbReference type="PROSITE" id="PS50886"/>
    </source>
</evidence>
<organism evidence="13 14">
    <name type="scientific">Candidatus Sysuiplasma superficiale</name>
    <dbReference type="NCBI Taxonomy" id="2823368"/>
    <lineage>
        <taxon>Archaea</taxon>
        <taxon>Methanobacteriati</taxon>
        <taxon>Thermoplasmatota</taxon>
        <taxon>Thermoplasmata</taxon>
        <taxon>Candidatus Sysuiplasmatales</taxon>
        <taxon>Candidatus Sysuiplasmataceae</taxon>
        <taxon>Candidatus Sysuiplasma</taxon>
    </lineage>
</organism>
<keyword evidence="11" id="KW-0862">Zinc</keyword>